<comment type="caution">
    <text evidence="2">The sequence shown here is derived from an EMBL/GenBank/DDBJ whole genome shotgun (WGS) entry which is preliminary data.</text>
</comment>
<organism evidence="2">
    <name type="scientific">gut metagenome</name>
    <dbReference type="NCBI Taxonomy" id="749906"/>
    <lineage>
        <taxon>unclassified sequences</taxon>
        <taxon>metagenomes</taxon>
        <taxon>organismal metagenomes</taxon>
    </lineage>
</organism>
<sequence>MEAMERKRDTPTTRQHLRPDNPEAEQRTWRNLPDAVGLQLAWIYDLPDSRLKLHSNLAVNLQPTTHSRERITHSQ</sequence>
<accession>J9GD37</accession>
<evidence type="ECO:0000313" key="2">
    <source>
        <dbReference type="EMBL" id="EJW99677.1"/>
    </source>
</evidence>
<gene>
    <name evidence="2" type="ORF">EVA_12214</name>
</gene>
<feature type="compositionally biased region" description="Basic and acidic residues" evidence="1">
    <location>
        <begin position="1"/>
        <end position="28"/>
    </location>
</feature>
<dbReference type="AlphaFoldDB" id="J9GD37"/>
<evidence type="ECO:0000256" key="1">
    <source>
        <dbReference type="SAM" id="MobiDB-lite"/>
    </source>
</evidence>
<protein>
    <submittedName>
        <fullName evidence="2">Uncharacterized protein</fullName>
    </submittedName>
</protein>
<name>J9GD37_9ZZZZ</name>
<reference evidence="2" key="1">
    <citation type="journal article" date="2012" name="PLoS ONE">
        <title>Gene sets for utilization of primary and secondary nutrition supplies in the distal gut of endangered iberian lynx.</title>
        <authorList>
            <person name="Alcaide M."/>
            <person name="Messina E."/>
            <person name="Richter M."/>
            <person name="Bargiela R."/>
            <person name="Peplies J."/>
            <person name="Huws S.A."/>
            <person name="Newbold C.J."/>
            <person name="Golyshin P.N."/>
            <person name="Simon M.A."/>
            <person name="Lopez G."/>
            <person name="Yakimov M.M."/>
            <person name="Ferrer M."/>
        </authorList>
    </citation>
    <scope>NUCLEOTIDE SEQUENCE</scope>
</reference>
<dbReference type="EMBL" id="AMCI01003699">
    <property type="protein sequence ID" value="EJW99677.1"/>
    <property type="molecule type" value="Genomic_DNA"/>
</dbReference>
<proteinExistence type="predicted"/>
<feature type="region of interest" description="Disordered" evidence="1">
    <location>
        <begin position="1"/>
        <end position="29"/>
    </location>
</feature>